<gene>
    <name evidence="8" type="ORF">VSP9026_01247</name>
</gene>
<dbReference type="Proteomes" id="UP000184774">
    <property type="component" value="Unassembled WGS sequence"/>
</dbReference>
<evidence type="ECO:0000313" key="9">
    <source>
        <dbReference type="Proteomes" id="UP000184774"/>
    </source>
</evidence>
<keyword evidence="2" id="KW-0223">Dioxygenase</keyword>
<protein>
    <recommendedName>
        <fullName evidence="6">2-oxoadipate dioxygenase/decarboxylase</fullName>
        <ecNumber evidence="6">1.13.11.93</ecNumber>
    </recommendedName>
    <alternativeName>
        <fullName evidence="7">2-hydroxyglutarate synthase</fullName>
    </alternativeName>
</protein>
<dbReference type="PANTHER" id="PTHR31136:SF5">
    <property type="entry name" value="2-OXOADIPATE DIOXYGENASE_DECARBOXYLASE, CHLOROPLASTIC"/>
    <property type="match status" value="1"/>
</dbReference>
<proteinExistence type="inferred from homology"/>
<accession>A0A1N6M2I6</accession>
<comment type="similarity">
    <text evidence="5">Belongs to the 2-oxoadipate dioxygenase/decarboxylase family.</text>
</comment>
<evidence type="ECO:0000256" key="5">
    <source>
        <dbReference type="ARBA" id="ARBA00035013"/>
    </source>
</evidence>
<evidence type="ECO:0000256" key="1">
    <source>
        <dbReference type="ARBA" id="ARBA00001954"/>
    </source>
</evidence>
<dbReference type="AlphaFoldDB" id="A0A1N6M2I6"/>
<keyword evidence="3" id="KW-0560">Oxidoreductase</keyword>
<dbReference type="Pfam" id="PF07063">
    <property type="entry name" value="HGLS"/>
    <property type="match status" value="1"/>
</dbReference>
<evidence type="ECO:0000256" key="6">
    <source>
        <dbReference type="ARBA" id="ARBA00035023"/>
    </source>
</evidence>
<keyword evidence="4" id="KW-0408">Iron</keyword>
<evidence type="ECO:0000313" key="8">
    <source>
        <dbReference type="EMBL" id="SIO93577.1"/>
    </source>
</evidence>
<dbReference type="SMART" id="SM01150">
    <property type="entry name" value="DUF1338"/>
    <property type="match status" value="1"/>
</dbReference>
<dbReference type="EC" id="1.13.11.93" evidence="6"/>
<dbReference type="OrthoDB" id="506370at2"/>
<dbReference type="CDD" id="cd16350">
    <property type="entry name" value="VOC_like"/>
    <property type="match status" value="1"/>
</dbReference>
<comment type="cofactor">
    <cofactor evidence="1">
        <name>Fe(2+)</name>
        <dbReference type="ChEBI" id="CHEBI:29033"/>
    </cofactor>
</comment>
<dbReference type="PANTHER" id="PTHR31136">
    <property type="entry name" value="DUF1338 DOMAIN-CONTAINING PROTEIN"/>
    <property type="match status" value="1"/>
</dbReference>
<dbReference type="GO" id="GO:0051213">
    <property type="term" value="F:dioxygenase activity"/>
    <property type="evidence" value="ECO:0007669"/>
    <property type="project" value="UniProtKB-KW"/>
</dbReference>
<dbReference type="RefSeq" id="WP_074372153.1">
    <property type="nucleotide sequence ID" value="NZ_AP024907.1"/>
</dbReference>
<name>A0A1N6M2I6_9VIBR</name>
<dbReference type="Gene3D" id="3.10.180.50">
    <property type="match status" value="1"/>
</dbReference>
<evidence type="ECO:0000256" key="3">
    <source>
        <dbReference type="ARBA" id="ARBA00023002"/>
    </source>
</evidence>
<dbReference type="InterPro" id="IPR009770">
    <property type="entry name" value="HGLS"/>
</dbReference>
<sequence>MTPDSLFAALWQDYTTRLCPSAQRIHQLLQEGEPLSNDHIALRTFNLPQVCLEVMAEPFIRLGYVSKGHYQFERKMLAAQHFEHPNPKLPKVFISELEVERCSESLQKIVRSLVSHVRPEMVADANFLYGGRLWPVSLEQYYLLAEESEYAAWVAAHGYGANHFTVSVNQLARFNQVADVNAYLHQHDFVINSSGGEVKGSPALFLEQSSTMADRVAVEFDEAELLVPGGFYEFAKRYPMSNGILYPGFVEASADKIFESTHAQSTHTQSTHGQ</sequence>
<evidence type="ECO:0000256" key="2">
    <source>
        <dbReference type="ARBA" id="ARBA00022964"/>
    </source>
</evidence>
<evidence type="ECO:0000256" key="7">
    <source>
        <dbReference type="ARBA" id="ARBA00035045"/>
    </source>
</evidence>
<evidence type="ECO:0000256" key="4">
    <source>
        <dbReference type="ARBA" id="ARBA00023004"/>
    </source>
</evidence>
<organism evidence="8 9">
    <name type="scientific">Vibrio spartinae</name>
    <dbReference type="NCBI Taxonomy" id="1918945"/>
    <lineage>
        <taxon>Bacteria</taxon>
        <taxon>Pseudomonadati</taxon>
        <taxon>Pseudomonadota</taxon>
        <taxon>Gammaproteobacteria</taxon>
        <taxon>Vibrionales</taxon>
        <taxon>Vibrionaceae</taxon>
        <taxon>Vibrio</taxon>
    </lineage>
</organism>
<dbReference type="EMBL" id="FSSB01000009">
    <property type="protein sequence ID" value="SIO93577.1"/>
    <property type="molecule type" value="Genomic_DNA"/>
</dbReference>
<reference evidence="8 9" key="1">
    <citation type="submission" date="2016-12" db="EMBL/GenBank/DDBJ databases">
        <authorList>
            <person name="Song W.-J."/>
            <person name="Kurnit D.M."/>
        </authorList>
    </citation>
    <scope>NUCLEOTIDE SEQUENCE [LARGE SCALE GENOMIC DNA]</scope>
    <source>
        <strain evidence="8 9">CECT 9026</strain>
    </source>
</reference>